<evidence type="ECO:0000259" key="6">
    <source>
        <dbReference type="PROSITE" id="PS50109"/>
    </source>
</evidence>
<keyword evidence="5" id="KW-1133">Transmembrane helix</keyword>
<keyword evidence="4 7" id="KW-0418">Kinase</keyword>
<protein>
    <recommendedName>
        <fullName evidence="2">histidine kinase</fullName>
        <ecNumber evidence="2">2.7.13.3</ecNumber>
    </recommendedName>
</protein>
<dbReference type="EC" id="2.7.13.3" evidence="2"/>
<feature type="transmembrane region" description="Helical" evidence="5">
    <location>
        <begin position="97"/>
        <end position="116"/>
    </location>
</feature>
<accession>A0A7W8M8X2</accession>
<dbReference type="Gene3D" id="1.10.287.130">
    <property type="match status" value="1"/>
</dbReference>
<comment type="catalytic activity">
    <reaction evidence="1">
        <text>ATP + protein L-histidine = ADP + protein N-phospho-L-histidine.</text>
        <dbReference type="EC" id="2.7.13.3"/>
    </reaction>
</comment>
<evidence type="ECO:0000256" key="2">
    <source>
        <dbReference type="ARBA" id="ARBA00012438"/>
    </source>
</evidence>
<sequence>MMQYRAGALSGARLAGAAGGFAYLAFFFVARFTEPHEASALIVRIVLAMMLFAVALIYHFKPLSAQQHYLLLAGGASALALGGVVYLLFLGPHGSRALQTGASPALIFGLFLHYAFLRLPLWCAAGVGWSVSVAFLLGASPMVVGGNAELRTLIYIVFSNFVGMIVCHHFEARERALYFERRRAESAETDARERAQAAEDAHAEKTRLLAAVSHDLRQPIMAASTHLSVLRNKLGKGELALADEQLGHVRESVAMLGSTLDHLLTAARYDSQNEPIRIEAVEIGPLLEQIRRTFEPEAARKGLELRVRLPAQRVMVTSDATALWRVLMNLVSNALKFTDSEGRPGRGVVVRARVRGGCCRIDVVDTGMGIASEHMDAIWQAYFQVQNAERSRSRGLGLGLFLVRRALDLNRPGF</sequence>
<dbReference type="GO" id="GO:0005886">
    <property type="term" value="C:plasma membrane"/>
    <property type="evidence" value="ECO:0007669"/>
    <property type="project" value="TreeGrafter"/>
</dbReference>
<feature type="transmembrane region" description="Helical" evidence="5">
    <location>
        <begin position="38"/>
        <end position="58"/>
    </location>
</feature>
<dbReference type="SUPFAM" id="SSF55874">
    <property type="entry name" value="ATPase domain of HSP90 chaperone/DNA topoisomerase II/histidine kinase"/>
    <property type="match status" value="1"/>
</dbReference>
<dbReference type="Pfam" id="PF02518">
    <property type="entry name" value="HATPase_c"/>
    <property type="match status" value="1"/>
</dbReference>
<dbReference type="InterPro" id="IPR036890">
    <property type="entry name" value="HATPase_C_sf"/>
</dbReference>
<keyword evidence="8" id="KW-1185">Reference proteome</keyword>
<reference evidence="7 8" key="1">
    <citation type="submission" date="2020-08" db="EMBL/GenBank/DDBJ databases">
        <title>Genomic Encyclopedia of Type Strains, Phase IV (KMG-IV): sequencing the most valuable type-strain genomes for metagenomic binning, comparative biology and taxonomic classification.</title>
        <authorList>
            <person name="Goeker M."/>
        </authorList>
    </citation>
    <scope>NUCLEOTIDE SEQUENCE [LARGE SCALE GENOMIC DNA]</scope>
    <source>
        <strain evidence="7 8">DSM 29781</strain>
    </source>
</reference>
<comment type="caution">
    <text evidence="7">The sequence shown here is derived from an EMBL/GenBank/DDBJ whole genome shotgun (WGS) entry which is preliminary data.</text>
</comment>
<dbReference type="SUPFAM" id="SSF47384">
    <property type="entry name" value="Homodimeric domain of signal transducing histidine kinase"/>
    <property type="match status" value="1"/>
</dbReference>
<feature type="transmembrane region" description="Helical" evidence="5">
    <location>
        <begin position="70"/>
        <end position="91"/>
    </location>
</feature>
<dbReference type="PANTHER" id="PTHR43047:SF9">
    <property type="entry name" value="HISTIDINE KINASE"/>
    <property type="match status" value="1"/>
</dbReference>
<dbReference type="Gene3D" id="3.30.565.10">
    <property type="entry name" value="Histidine kinase-like ATPase, C-terminal domain"/>
    <property type="match status" value="1"/>
</dbReference>
<feature type="transmembrane region" description="Helical" evidence="5">
    <location>
        <begin position="152"/>
        <end position="172"/>
    </location>
</feature>
<dbReference type="InterPro" id="IPR003661">
    <property type="entry name" value="HisK_dim/P_dom"/>
</dbReference>
<dbReference type="Proteomes" id="UP000532440">
    <property type="component" value="Unassembled WGS sequence"/>
</dbReference>
<gene>
    <name evidence="7" type="ORF">HNQ70_002485</name>
</gene>
<name>A0A7W8M8X2_9BURK</name>
<keyword evidence="3" id="KW-0808">Transferase</keyword>
<evidence type="ECO:0000313" key="7">
    <source>
        <dbReference type="EMBL" id="MBB5272471.1"/>
    </source>
</evidence>
<feature type="transmembrane region" description="Helical" evidence="5">
    <location>
        <begin position="12"/>
        <end position="32"/>
    </location>
</feature>
<dbReference type="PROSITE" id="PS50109">
    <property type="entry name" value="HIS_KIN"/>
    <property type="match status" value="1"/>
</dbReference>
<dbReference type="CDD" id="cd00082">
    <property type="entry name" value="HisKA"/>
    <property type="match status" value="1"/>
</dbReference>
<keyword evidence="5" id="KW-0472">Membrane</keyword>
<dbReference type="GO" id="GO:0000155">
    <property type="term" value="F:phosphorelay sensor kinase activity"/>
    <property type="evidence" value="ECO:0007669"/>
    <property type="project" value="InterPro"/>
</dbReference>
<dbReference type="Pfam" id="PF00512">
    <property type="entry name" value="HisKA"/>
    <property type="match status" value="1"/>
</dbReference>
<dbReference type="SMART" id="SM00387">
    <property type="entry name" value="HATPase_c"/>
    <property type="match status" value="1"/>
</dbReference>
<keyword evidence="5" id="KW-0812">Transmembrane</keyword>
<dbReference type="InterPro" id="IPR005467">
    <property type="entry name" value="His_kinase_dom"/>
</dbReference>
<dbReference type="GO" id="GO:0009927">
    <property type="term" value="F:histidine phosphotransfer kinase activity"/>
    <property type="evidence" value="ECO:0007669"/>
    <property type="project" value="TreeGrafter"/>
</dbReference>
<dbReference type="AlphaFoldDB" id="A0A7W8M8X2"/>
<dbReference type="InterPro" id="IPR036097">
    <property type="entry name" value="HisK_dim/P_sf"/>
</dbReference>
<evidence type="ECO:0000256" key="3">
    <source>
        <dbReference type="ARBA" id="ARBA00022679"/>
    </source>
</evidence>
<feature type="transmembrane region" description="Helical" evidence="5">
    <location>
        <begin position="121"/>
        <end position="140"/>
    </location>
</feature>
<evidence type="ECO:0000256" key="5">
    <source>
        <dbReference type="SAM" id="Phobius"/>
    </source>
</evidence>
<evidence type="ECO:0000256" key="4">
    <source>
        <dbReference type="ARBA" id="ARBA00022777"/>
    </source>
</evidence>
<dbReference type="InterPro" id="IPR003594">
    <property type="entry name" value="HATPase_dom"/>
</dbReference>
<evidence type="ECO:0000313" key="8">
    <source>
        <dbReference type="Proteomes" id="UP000532440"/>
    </source>
</evidence>
<organism evidence="7 8">
    <name type="scientific">Quisquiliibacterium transsilvanicum</name>
    <dbReference type="NCBI Taxonomy" id="1549638"/>
    <lineage>
        <taxon>Bacteria</taxon>
        <taxon>Pseudomonadati</taxon>
        <taxon>Pseudomonadota</taxon>
        <taxon>Betaproteobacteria</taxon>
        <taxon>Burkholderiales</taxon>
        <taxon>Burkholderiaceae</taxon>
        <taxon>Quisquiliibacterium</taxon>
    </lineage>
</organism>
<dbReference type="PANTHER" id="PTHR43047">
    <property type="entry name" value="TWO-COMPONENT HISTIDINE PROTEIN KINASE"/>
    <property type="match status" value="1"/>
</dbReference>
<evidence type="ECO:0000256" key="1">
    <source>
        <dbReference type="ARBA" id="ARBA00000085"/>
    </source>
</evidence>
<proteinExistence type="predicted"/>
<feature type="domain" description="Histidine kinase" evidence="6">
    <location>
        <begin position="211"/>
        <end position="414"/>
    </location>
</feature>
<dbReference type="EMBL" id="JACHGB010000004">
    <property type="protein sequence ID" value="MBB5272471.1"/>
    <property type="molecule type" value="Genomic_DNA"/>
</dbReference>
<dbReference type="SMART" id="SM00388">
    <property type="entry name" value="HisKA"/>
    <property type="match status" value="1"/>
</dbReference>